<reference evidence="2" key="1">
    <citation type="journal article" date="2019" name="Int. J. Syst. Evol. Microbiol.">
        <title>The Global Catalogue of Microorganisms (GCM) 10K type strain sequencing project: providing services to taxonomists for standard genome sequencing and annotation.</title>
        <authorList>
            <consortium name="The Broad Institute Genomics Platform"/>
            <consortium name="The Broad Institute Genome Sequencing Center for Infectious Disease"/>
            <person name="Wu L."/>
            <person name="Ma J."/>
        </authorList>
    </citation>
    <scope>NUCLEOTIDE SEQUENCE [LARGE SCALE GENOMIC DNA]</scope>
    <source>
        <strain evidence="2">LMG 29894</strain>
    </source>
</reference>
<gene>
    <name evidence="1" type="ORF">ACFOW7_18935</name>
</gene>
<protein>
    <recommendedName>
        <fullName evidence="3">Tetratricopeptide repeat protein</fullName>
    </recommendedName>
</protein>
<accession>A0ABV8MWP2</accession>
<keyword evidence="2" id="KW-1185">Reference proteome</keyword>
<dbReference type="SUPFAM" id="SSF48452">
    <property type="entry name" value="TPR-like"/>
    <property type="match status" value="1"/>
</dbReference>
<comment type="caution">
    <text evidence="1">The sequence shown here is derived from an EMBL/GenBank/DDBJ whole genome shotgun (WGS) entry which is preliminary data.</text>
</comment>
<name>A0ABV8MWP2_9NEIS</name>
<evidence type="ECO:0000313" key="1">
    <source>
        <dbReference type="EMBL" id="MFC4161416.1"/>
    </source>
</evidence>
<dbReference type="EMBL" id="JBHSBU010000001">
    <property type="protein sequence ID" value="MFC4161416.1"/>
    <property type="molecule type" value="Genomic_DNA"/>
</dbReference>
<organism evidence="1 2">
    <name type="scientific">Chitinimonas lacunae</name>
    <dbReference type="NCBI Taxonomy" id="1963018"/>
    <lineage>
        <taxon>Bacteria</taxon>
        <taxon>Pseudomonadati</taxon>
        <taxon>Pseudomonadota</taxon>
        <taxon>Betaproteobacteria</taxon>
        <taxon>Neisseriales</taxon>
        <taxon>Chitinibacteraceae</taxon>
        <taxon>Chitinimonas</taxon>
    </lineage>
</organism>
<dbReference type="InterPro" id="IPR011990">
    <property type="entry name" value="TPR-like_helical_dom_sf"/>
</dbReference>
<dbReference type="Proteomes" id="UP001595791">
    <property type="component" value="Unassembled WGS sequence"/>
</dbReference>
<proteinExistence type="predicted"/>
<dbReference type="Gene3D" id="1.25.40.10">
    <property type="entry name" value="Tetratricopeptide repeat domain"/>
    <property type="match status" value="1"/>
</dbReference>
<sequence>MHNWTPFPHDTYDYSGDKLQAAWSRLHAGDQEPWPTDPTAQDAWRAYHTGEFAQAVELGLRAGNASGANAANKAQSIYATYLVDEDEAKVPLFEEVAERAEALIAANPDNINAHYQHAYALGRYSQAISIAKALAQGVAGKVKHSLEKTLELAPNHAEAHIAMGAYHAEIIDKIGGMVGSLTYGVSKDKALEHYRRALELLPDSAIARIEYANGLLMLFGNKKIKEATEQYQQAAASQPLDAMETLDIEFAKSELED</sequence>
<evidence type="ECO:0008006" key="3">
    <source>
        <dbReference type="Google" id="ProtNLM"/>
    </source>
</evidence>
<evidence type="ECO:0000313" key="2">
    <source>
        <dbReference type="Proteomes" id="UP001595791"/>
    </source>
</evidence>
<dbReference type="RefSeq" id="WP_378167331.1">
    <property type="nucleotide sequence ID" value="NZ_JBHSBU010000001.1"/>
</dbReference>